<sequence>MDTVLSIKGLSKHYGKIKALDGLNLEVKKGNVFGILGPNGSGKTTTLGMILDVINPTAGQFEWFGKKSGPATRKRIGAILEHPIFYPYLTGRQNLMIVCDIKQVPYERVDEVLLQVGLEERKNSKFKTYSLGMKQRLSIASALLCDPEVMILDEPTNGLDPQGIAEIRDLIISIANSGKTIIIASHLLDEVQKVCTHFCVLQRGKLIYNGLVEDVGKGNLSVEVKADDERLEEVLGACNLHLEMKRELDKYILTMHDGYSAADVNKYLFDHGITAKHLIVKTKSLEKQFLEILKDQEGGKQ</sequence>
<gene>
    <name evidence="6" type="ORF">GCM10011340_16390</name>
</gene>
<dbReference type="PANTHER" id="PTHR43335">
    <property type="entry name" value="ABC TRANSPORTER, ATP-BINDING PROTEIN"/>
    <property type="match status" value="1"/>
</dbReference>
<dbReference type="SMART" id="SM00382">
    <property type="entry name" value="AAA"/>
    <property type="match status" value="1"/>
</dbReference>
<evidence type="ECO:0000313" key="6">
    <source>
        <dbReference type="EMBL" id="GHE61978.1"/>
    </source>
</evidence>
<dbReference type="InterPro" id="IPR017871">
    <property type="entry name" value="ABC_transporter-like_CS"/>
</dbReference>
<feature type="domain" description="ABC transporter" evidence="5">
    <location>
        <begin position="5"/>
        <end position="228"/>
    </location>
</feature>
<evidence type="ECO:0000256" key="4">
    <source>
        <dbReference type="ARBA" id="ARBA00022840"/>
    </source>
</evidence>
<dbReference type="GO" id="GO:0005524">
    <property type="term" value="F:ATP binding"/>
    <property type="evidence" value="ECO:0007669"/>
    <property type="project" value="UniProtKB-KW"/>
</dbReference>
<dbReference type="Pfam" id="PF00005">
    <property type="entry name" value="ABC_tran"/>
    <property type="match status" value="1"/>
</dbReference>
<dbReference type="InterPro" id="IPR027417">
    <property type="entry name" value="P-loop_NTPase"/>
</dbReference>
<dbReference type="SUPFAM" id="SSF52540">
    <property type="entry name" value="P-loop containing nucleoside triphosphate hydrolases"/>
    <property type="match status" value="1"/>
</dbReference>
<accession>A0ABQ3I941</accession>
<name>A0ABQ3I941_9BACT</name>
<dbReference type="Proteomes" id="UP000658258">
    <property type="component" value="Unassembled WGS sequence"/>
</dbReference>
<organism evidence="6 7">
    <name type="scientific">Roseivirga thermotolerans</name>
    <dbReference type="NCBI Taxonomy" id="1758176"/>
    <lineage>
        <taxon>Bacteria</taxon>
        <taxon>Pseudomonadati</taxon>
        <taxon>Bacteroidota</taxon>
        <taxon>Cytophagia</taxon>
        <taxon>Cytophagales</taxon>
        <taxon>Roseivirgaceae</taxon>
        <taxon>Roseivirga</taxon>
    </lineage>
</organism>
<dbReference type="PANTHER" id="PTHR43335:SF2">
    <property type="entry name" value="ABC TRANSPORTER, ATP-BINDING PROTEIN"/>
    <property type="match status" value="1"/>
</dbReference>
<evidence type="ECO:0000259" key="5">
    <source>
        <dbReference type="PROSITE" id="PS50893"/>
    </source>
</evidence>
<evidence type="ECO:0000256" key="2">
    <source>
        <dbReference type="ARBA" id="ARBA00022448"/>
    </source>
</evidence>
<evidence type="ECO:0000313" key="7">
    <source>
        <dbReference type="Proteomes" id="UP000658258"/>
    </source>
</evidence>
<evidence type="ECO:0000256" key="1">
    <source>
        <dbReference type="ARBA" id="ARBA00005417"/>
    </source>
</evidence>
<keyword evidence="2" id="KW-0813">Transport</keyword>
<dbReference type="InterPro" id="IPR003439">
    <property type="entry name" value="ABC_transporter-like_ATP-bd"/>
</dbReference>
<dbReference type="Gene3D" id="3.40.50.300">
    <property type="entry name" value="P-loop containing nucleotide triphosphate hydrolases"/>
    <property type="match status" value="1"/>
</dbReference>
<reference evidence="7" key="1">
    <citation type="journal article" date="2019" name="Int. J. Syst. Evol. Microbiol.">
        <title>The Global Catalogue of Microorganisms (GCM) 10K type strain sequencing project: providing services to taxonomists for standard genome sequencing and annotation.</title>
        <authorList>
            <consortium name="The Broad Institute Genomics Platform"/>
            <consortium name="The Broad Institute Genome Sequencing Center for Infectious Disease"/>
            <person name="Wu L."/>
            <person name="Ma J."/>
        </authorList>
    </citation>
    <scope>NUCLEOTIDE SEQUENCE [LARGE SCALE GENOMIC DNA]</scope>
    <source>
        <strain evidence="7">CGMCC 1.15111</strain>
    </source>
</reference>
<dbReference type="RefSeq" id="WP_189629745.1">
    <property type="nucleotide sequence ID" value="NZ_BNAG01000002.1"/>
</dbReference>
<evidence type="ECO:0000256" key="3">
    <source>
        <dbReference type="ARBA" id="ARBA00022741"/>
    </source>
</evidence>
<keyword evidence="7" id="KW-1185">Reference proteome</keyword>
<proteinExistence type="inferred from homology"/>
<protein>
    <submittedName>
        <fullName evidence="6">ABC transporter ATP-binding protein</fullName>
    </submittedName>
</protein>
<comment type="caution">
    <text evidence="6">The sequence shown here is derived from an EMBL/GenBank/DDBJ whole genome shotgun (WGS) entry which is preliminary data.</text>
</comment>
<keyword evidence="3" id="KW-0547">Nucleotide-binding</keyword>
<keyword evidence="4 6" id="KW-0067">ATP-binding</keyword>
<dbReference type="PROSITE" id="PS00211">
    <property type="entry name" value="ABC_TRANSPORTER_1"/>
    <property type="match status" value="1"/>
</dbReference>
<comment type="similarity">
    <text evidence="1">Belongs to the ABC transporter superfamily.</text>
</comment>
<dbReference type="EMBL" id="BNAG01000002">
    <property type="protein sequence ID" value="GHE61978.1"/>
    <property type="molecule type" value="Genomic_DNA"/>
</dbReference>
<dbReference type="InterPro" id="IPR003593">
    <property type="entry name" value="AAA+_ATPase"/>
</dbReference>
<dbReference type="PROSITE" id="PS50893">
    <property type="entry name" value="ABC_TRANSPORTER_2"/>
    <property type="match status" value="1"/>
</dbReference>